<proteinExistence type="predicted"/>
<keyword evidence="2" id="KW-1185">Reference proteome</keyword>
<reference evidence="1 2" key="1">
    <citation type="submission" date="2016-09" db="EMBL/GenBank/DDBJ databases">
        <title>The draft genome of Dichanthelium oligosanthes: A C3 panicoid grass species.</title>
        <authorList>
            <person name="Studer A.J."/>
            <person name="Schnable J.C."/>
            <person name="Brutnell T.P."/>
        </authorList>
    </citation>
    <scope>NUCLEOTIDE SEQUENCE [LARGE SCALE GENOMIC DNA]</scope>
    <source>
        <strain evidence="2">cv. Kellogg 1175</strain>
        <tissue evidence="1">Leaf</tissue>
    </source>
</reference>
<gene>
    <name evidence="1" type="ORF">BAE44_0017913</name>
</gene>
<protein>
    <submittedName>
        <fullName evidence="1">Uncharacterized protein</fullName>
    </submittedName>
</protein>
<accession>A0A1E5V7H7</accession>
<organism evidence="1 2">
    <name type="scientific">Dichanthelium oligosanthes</name>
    <dbReference type="NCBI Taxonomy" id="888268"/>
    <lineage>
        <taxon>Eukaryota</taxon>
        <taxon>Viridiplantae</taxon>
        <taxon>Streptophyta</taxon>
        <taxon>Embryophyta</taxon>
        <taxon>Tracheophyta</taxon>
        <taxon>Spermatophyta</taxon>
        <taxon>Magnoliopsida</taxon>
        <taxon>Liliopsida</taxon>
        <taxon>Poales</taxon>
        <taxon>Poaceae</taxon>
        <taxon>PACMAD clade</taxon>
        <taxon>Panicoideae</taxon>
        <taxon>Panicodae</taxon>
        <taxon>Paniceae</taxon>
        <taxon>Dichantheliinae</taxon>
        <taxon>Dichanthelium</taxon>
    </lineage>
</organism>
<comment type="caution">
    <text evidence="1">The sequence shown here is derived from an EMBL/GenBank/DDBJ whole genome shotgun (WGS) entry which is preliminary data.</text>
</comment>
<dbReference type="EMBL" id="LWDX02048903">
    <property type="protein sequence ID" value="OEL21068.1"/>
    <property type="molecule type" value="Genomic_DNA"/>
</dbReference>
<evidence type="ECO:0000313" key="1">
    <source>
        <dbReference type="EMBL" id="OEL21068.1"/>
    </source>
</evidence>
<dbReference type="AlphaFoldDB" id="A0A1E5V7H7"/>
<evidence type="ECO:0000313" key="2">
    <source>
        <dbReference type="Proteomes" id="UP000095767"/>
    </source>
</evidence>
<name>A0A1E5V7H7_9POAL</name>
<dbReference type="Proteomes" id="UP000095767">
    <property type="component" value="Unassembled WGS sequence"/>
</dbReference>
<sequence length="49" mass="5871">MWTISAKALLVLCRQLCERLSQRKTKNMHHQKRRGALYYLTPLSQFLTH</sequence>